<dbReference type="GO" id="GO:0005829">
    <property type="term" value="C:cytosol"/>
    <property type="evidence" value="ECO:0007669"/>
    <property type="project" value="TreeGrafter"/>
</dbReference>
<organism evidence="13">
    <name type="scientific">Flexilinea flocculi</name>
    <dbReference type="NCBI Taxonomy" id="1678840"/>
    <lineage>
        <taxon>Bacteria</taxon>
        <taxon>Bacillati</taxon>
        <taxon>Chloroflexota</taxon>
        <taxon>Anaerolineae</taxon>
        <taxon>Anaerolineales</taxon>
        <taxon>Anaerolineaceae</taxon>
        <taxon>Flexilinea</taxon>
    </lineage>
</organism>
<evidence type="ECO:0000256" key="9">
    <source>
        <dbReference type="ARBA" id="ARBA00034808"/>
    </source>
</evidence>
<feature type="binding site" evidence="11">
    <location>
        <begin position="24"/>
        <end position="31"/>
    </location>
    <ligand>
        <name>ATP</name>
        <dbReference type="ChEBI" id="CHEBI:30616"/>
    </ligand>
</feature>
<keyword evidence="6" id="KW-0238">DNA-binding</keyword>
<evidence type="ECO:0000256" key="6">
    <source>
        <dbReference type="ARBA" id="ARBA00023125"/>
    </source>
</evidence>
<dbReference type="Proteomes" id="UP000053370">
    <property type="component" value="Unassembled WGS sequence"/>
</dbReference>
<comment type="catalytic activity">
    <reaction evidence="10">
        <text>ATP + H2O = ADP + phosphate + H(+)</text>
        <dbReference type="Rhea" id="RHEA:13065"/>
        <dbReference type="ChEBI" id="CHEBI:15377"/>
        <dbReference type="ChEBI" id="CHEBI:15378"/>
        <dbReference type="ChEBI" id="CHEBI:30616"/>
        <dbReference type="ChEBI" id="CHEBI:43474"/>
        <dbReference type="ChEBI" id="CHEBI:456216"/>
        <dbReference type="EC" id="5.6.2.4"/>
    </reaction>
</comment>
<keyword evidence="4 11" id="KW-0347">Helicase</keyword>
<dbReference type="AlphaFoldDB" id="A0A0S7BZ49"/>
<dbReference type="SMART" id="SM00382">
    <property type="entry name" value="AAA"/>
    <property type="match status" value="1"/>
</dbReference>
<evidence type="ECO:0000313" key="14">
    <source>
        <dbReference type="Proteomes" id="UP000053370"/>
    </source>
</evidence>
<dbReference type="Gene3D" id="3.40.50.300">
    <property type="entry name" value="P-loop containing nucleotide triphosphate hydrolases"/>
    <property type="match status" value="2"/>
</dbReference>
<keyword evidence="3 11" id="KW-0378">Hydrolase</keyword>
<comment type="similarity">
    <text evidence="1">Belongs to the helicase family. UvrD subfamily.</text>
</comment>
<evidence type="ECO:0000313" key="13">
    <source>
        <dbReference type="EMBL" id="GAP41663.1"/>
    </source>
</evidence>
<feature type="domain" description="UvrD-like helicase ATP-binding" evidence="12">
    <location>
        <begin position="3"/>
        <end position="328"/>
    </location>
</feature>
<dbReference type="GO" id="GO:0016887">
    <property type="term" value="F:ATP hydrolysis activity"/>
    <property type="evidence" value="ECO:0007669"/>
    <property type="project" value="RHEA"/>
</dbReference>
<dbReference type="Pfam" id="PF00580">
    <property type="entry name" value="UvrD-helicase"/>
    <property type="match status" value="1"/>
</dbReference>
<evidence type="ECO:0000256" key="3">
    <source>
        <dbReference type="ARBA" id="ARBA00022801"/>
    </source>
</evidence>
<dbReference type="GO" id="GO:0003677">
    <property type="term" value="F:DNA binding"/>
    <property type="evidence" value="ECO:0007669"/>
    <property type="project" value="UniProtKB-KW"/>
</dbReference>
<evidence type="ECO:0000256" key="4">
    <source>
        <dbReference type="ARBA" id="ARBA00022806"/>
    </source>
</evidence>
<name>A0A0S7BZ49_9CHLR</name>
<comment type="catalytic activity">
    <reaction evidence="8">
        <text>Couples ATP hydrolysis with the unwinding of duplex DNA by translocating in the 3'-5' direction.</text>
        <dbReference type="EC" id="5.6.2.4"/>
    </reaction>
</comment>
<evidence type="ECO:0000259" key="12">
    <source>
        <dbReference type="PROSITE" id="PS51198"/>
    </source>
</evidence>
<gene>
    <name evidence="13" type="ORF">ATC1_131657</name>
</gene>
<dbReference type="PROSITE" id="PS51198">
    <property type="entry name" value="UVRD_HELICASE_ATP_BIND"/>
    <property type="match status" value="1"/>
</dbReference>
<dbReference type="OrthoDB" id="9765670at2"/>
<dbReference type="GO" id="GO:0000725">
    <property type="term" value="P:recombinational repair"/>
    <property type="evidence" value="ECO:0007669"/>
    <property type="project" value="TreeGrafter"/>
</dbReference>
<dbReference type="InterPro" id="IPR000212">
    <property type="entry name" value="DNA_helicase_UvrD/REP"/>
</dbReference>
<dbReference type="InterPro" id="IPR014017">
    <property type="entry name" value="DNA_helicase_UvrD-like_C"/>
</dbReference>
<dbReference type="RefSeq" id="WP_062283349.1">
    <property type="nucleotide sequence ID" value="NZ_DF968181.1"/>
</dbReference>
<dbReference type="GO" id="GO:0005524">
    <property type="term" value="F:ATP binding"/>
    <property type="evidence" value="ECO:0007669"/>
    <property type="project" value="UniProtKB-UniRule"/>
</dbReference>
<dbReference type="GO" id="GO:0043138">
    <property type="term" value="F:3'-5' DNA helicase activity"/>
    <property type="evidence" value="ECO:0007669"/>
    <property type="project" value="UniProtKB-EC"/>
</dbReference>
<dbReference type="EC" id="5.6.2.4" evidence="9"/>
<dbReference type="InterPro" id="IPR013986">
    <property type="entry name" value="DExx_box_DNA_helicase_dom_sf"/>
</dbReference>
<protein>
    <recommendedName>
        <fullName evidence="9">DNA 3'-5' helicase</fullName>
        <ecNumber evidence="9">5.6.2.4</ecNumber>
    </recommendedName>
</protein>
<dbReference type="Gene3D" id="1.10.10.160">
    <property type="match status" value="1"/>
</dbReference>
<dbReference type="InterPro" id="IPR027417">
    <property type="entry name" value="P-loop_NTPase"/>
</dbReference>
<dbReference type="GO" id="GO:0033202">
    <property type="term" value="C:DNA helicase complex"/>
    <property type="evidence" value="ECO:0007669"/>
    <property type="project" value="TreeGrafter"/>
</dbReference>
<evidence type="ECO:0000256" key="11">
    <source>
        <dbReference type="PROSITE-ProRule" id="PRU00560"/>
    </source>
</evidence>
<keyword evidence="14" id="KW-1185">Reference proteome</keyword>
<sequence>MTFTPRPTQAEILNYSGGTMGISAVPGSGKTHTLSALAARLVEKNVLQLHQQMDLEKFEKEILIVTFSNSAVANFSARIAGFLSEEGMVPGIGYRVRTLHGMAVDIIRGRAESFGIDPDFVILDEIASDALLIRAVDLWLEKDSRAIYEAFAESTISQNQKDKFYTEKWRSDVISISRNVISQAKDYMMLPETIRQAIAADNAAGSFRILAAICDIYETYQSLLKIYPALDYADLMFHAYHILQNDPAYLDFLQDRWPIILEDEAQDSSLIQEKILRLLTQKHGNWVRVGDPNQAINETFTTADPKYLKSFLKEAQKTVDLFNSGRSSVSVLRQANRLVKWTSHEHPSSPCRTALVEPYIKTTPKDDPQHNPPDDPRRIIYDPRNYEPAEEVEKISRLAYEHIQKHPEETLAILTPSNDFGTQFIAELEKYPVDVIEILKSNRKTRNTADYLAKILTWLSRPLNQKIWLDLFEMLFHHHAENDFYLSPEHCKIARDRLLSIQNVEDFLFPLSEETFRSELSGWDDPEIVMQTFFSFRFLLKRWLDARFLKIDQLILLIAQDLFTSSEDLSISNQFGRILAQMVRTDPSLRLNALAEKLREAAANASVYPGLQSTDSQFDPELYRGKIVVITYHRAKGLEWDQVFLTSCNNYDFPSGTLDLLKNSANQRKKIARPFYIRNNLDLQAEALQQLETISFPEQGLVYVEGEGSQKAYNNAASERLRLLFVGITRAKKGLYVSWNTGRFGKQSEAIACTMLRKKQNEAHS</sequence>
<dbReference type="PANTHER" id="PTHR11070:SF2">
    <property type="entry name" value="ATP-DEPENDENT DNA HELICASE SRS2"/>
    <property type="match status" value="1"/>
</dbReference>
<evidence type="ECO:0000256" key="7">
    <source>
        <dbReference type="ARBA" id="ARBA00023235"/>
    </source>
</evidence>
<dbReference type="Pfam" id="PF13361">
    <property type="entry name" value="UvrD_C"/>
    <property type="match status" value="1"/>
</dbReference>
<dbReference type="EMBL" id="DF968181">
    <property type="protein sequence ID" value="GAP41663.1"/>
    <property type="molecule type" value="Genomic_DNA"/>
</dbReference>
<keyword evidence="7" id="KW-0413">Isomerase</keyword>
<evidence type="ECO:0000256" key="5">
    <source>
        <dbReference type="ARBA" id="ARBA00022840"/>
    </source>
</evidence>
<evidence type="ECO:0000256" key="2">
    <source>
        <dbReference type="ARBA" id="ARBA00022741"/>
    </source>
</evidence>
<evidence type="ECO:0000256" key="8">
    <source>
        <dbReference type="ARBA" id="ARBA00034617"/>
    </source>
</evidence>
<accession>A0A0S7BZ49</accession>
<dbReference type="InterPro" id="IPR014016">
    <property type="entry name" value="UvrD-like_ATP-bd"/>
</dbReference>
<evidence type="ECO:0000256" key="1">
    <source>
        <dbReference type="ARBA" id="ARBA00009922"/>
    </source>
</evidence>
<keyword evidence="5 11" id="KW-0067">ATP-binding</keyword>
<dbReference type="PANTHER" id="PTHR11070">
    <property type="entry name" value="UVRD / RECB / PCRA DNA HELICASE FAMILY MEMBER"/>
    <property type="match status" value="1"/>
</dbReference>
<dbReference type="SUPFAM" id="SSF52540">
    <property type="entry name" value="P-loop containing nucleoside triphosphate hydrolases"/>
    <property type="match status" value="1"/>
</dbReference>
<dbReference type="InterPro" id="IPR003593">
    <property type="entry name" value="AAA+_ATPase"/>
</dbReference>
<keyword evidence="2 11" id="KW-0547">Nucleotide-binding</keyword>
<evidence type="ECO:0000256" key="10">
    <source>
        <dbReference type="ARBA" id="ARBA00048988"/>
    </source>
</evidence>
<dbReference type="STRING" id="1678840.ATC1_131657"/>
<reference evidence="13" key="1">
    <citation type="journal article" date="2015" name="Genome Announc.">
        <title>Draft Genome Sequence of Anaerolineae Strain TC1, a Novel Isolate from a Methanogenic Wastewater Treatment System.</title>
        <authorList>
            <person name="Matsuura N."/>
            <person name="Tourlousse D.M."/>
            <person name="Sun L."/>
            <person name="Toyonaga M."/>
            <person name="Kuroda K."/>
            <person name="Ohashi A."/>
            <person name="Cruz R."/>
            <person name="Yamaguchi T."/>
            <person name="Sekiguchi Y."/>
        </authorList>
    </citation>
    <scope>NUCLEOTIDE SEQUENCE [LARGE SCALE GENOMIC DNA]</scope>
    <source>
        <strain evidence="13">TC1</strain>
    </source>
</reference>
<proteinExistence type="inferred from homology"/>
<dbReference type="PATRIC" id="fig|1678840.3.peg.3165"/>